<proteinExistence type="predicted"/>
<sequence>MKIAQQFPQFKKERALVILTGTQEAEFYLAGDGVIEKIETFRIPRIRYSDKEGLSVRTGKTGVTGGSSKTTKEQYQQEFTAKFRTAAKDIVGRVTPTQIVLVSPIVGEVEALLPVAVKKIVAMRIKKNLCERHPEEILEHIKKTIIK</sequence>
<organism evidence="1 2">
    <name type="scientific">Candidatus Wolfebacteria bacterium GW2011_GWA2_47_9b</name>
    <dbReference type="NCBI Taxonomy" id="1619005"/>
    <lineage>
        <taxon>Bacteria</taxon>
        <taxon>Candidatus Wolfeibacteriota</taxon>
    </lineage>
</organism>
<reference evidence="1 2" key="1">
    <citation type="journal article" date="2015" name="Nature">
        <title>rRNA introns, odd ribosomes, and small enigmatic genomes across a large radiation of phyla.</title>
        <authorList>
            <person name="Brown C.T."/>
            <person name="Hug L.A."/>
            <person name="Thomas B.C."/>
            <person name="Sharon I."/>
            <person name="Castelle C.J."/>
            <person name="Singh A."/>
            <person name="Wilkins M.J."/>
            <person name="Williams K.H."/>
            <person name="Banfield J.F."/>
        </authorList>
    </citation>
    <scope>NUCLEOTIDE SEQUENCE [LARGE SCALE GENOMIC DNA]</scope>
</reference>
<gene>
    <name evidence="1" type="ORF">UY19_C0013G0008</name>
</gene>
<evidence type="ECO:0000313" key="2">
    <source>
        <dbReference type="Proteomes" id="UP000033882"/>
    </source>
</evidence>
<dbReference type="Proteomes" id="UP000033882">
    <property type="component" value="Unassembled WGS sequence"/>
</dbReference>
<dbReference type="AlphaFoldDB" id="A0A0G1X517"/>
<dbReference type="EMBL" id="LCPB01000013">
    <property type="protein sequence ID" value="KKU89525.1"/>
    <property type="molecule type" value="Genomic_DNA"/>
</dbReference>
<evidence type="ECO:0000313" key="1">
    <source>
        <dbReference type="EMBL" id="KKU89525.1"/>
    </source>
</evidence>
<protein>
    <recommendedName>
        <fullName evidence="3">Host attachment protein</fullName>
    </recommendedName>
</protein>
<evidence type="ECO:0008006" key="3">
    <source>
        <dbReference type="Google" id="ProtNLM"/>
    </source>
</evidence>
<accession>A0A0G1X517</accession>
<comment type="caution">
    <text evidence="1">The sequence shown here is derived from an EMBL/GenBank/DDBJ whole genome shotgun (WGS) entry which is preliminary data.</text>
</comment>
<name>A0A0G1X517_9BACT</name>